<keyword evidence="2" id="KW-0732">Signal</keyword>
<evidence type="ECO:0000313" key="4">
    <source>
        <dbReference type="Proteomes" id="UP001595974"/>
    </source>
</evidence>
<comment type="caution">
    <text evidence="3">The sequence shown here is derived from an EMBL/GenBank/DDBJ whole genome shotgun (WGS) entry which is preliminary data.</text>
</comment>
<dbReference type="Proteomes" id="UP001595974">
    <property type="component" value="Unassembled WGS sequence"/>
</dbReference>
<evidence type="ECO:0000313" key="3">
    <source>
        <dbReference type="EMBL" id="MFC5771636.1"/>
    </source>
</evidence>
<accession>A0ABW1AWL7</accession>
<dbReference type="Pfam" id="PF02321">
    <property type="entry name" value="OEP"/>
    <property type="match status" value="2"/>
</dbReference>
<dbReference type="Gene3D" id="2.20.200.10">
    <property type="entry name" value="Outer membrane efflux proteins (OEP)"/>
    <property type="match status" value="1"/>
</dbReference>
<dbReference type="InterPro" id="IPR003423">
    <property type="entry name" value="OMP_efflux"/>
</dbReference>
<dbReference type="PANTHER" id="PTHR30203:SF33">
    <property type="entry name" value="BLR4455 PROTEIN"/>
    <property type="match status" value="1"/>
</dbReference>
<dbReference type="EMBL" id="JBHSOG010000097">
    <property type="protein sequence ID" value="MFC5771636.1"/>
    <property type="molecule type" value="Genomic_DNA"/>
</dbReference>
<comment type="similarity">
    <text evidence="1 2">Belongs to the outer membrane factor (OMF) (TC 1.B.17) family.</text>
</comment>
<dbReference type="NCBIfam" id="TIGR01845">
    <property type="entry name" value="outer_NodT"/>
    <property type="match status" value="1"/>
</dbReference>
<keyword evidence="2" id="KW-0472">Membrane</keyword>
<organism evidence="3 4">
    <name type="scientific">Thauera sinica</name>
    <dbReference type="NCBI Taxonomy" id="2665146"/>
    <lineage>
        <taxon>Bacteria</taxon>
        <taxon>Pseudomonadati</taxon>
        <taxon>Pseudomonadota</taxon>
        <taxon>Betaproteobacteria</taxon>
        <taxon>Rhodocyclales</taxon>
        <taxon>Zoogloeaceae</taxon>
        <taxon>Thauera</taxon>
    </lineage>
</organism>
<keyword evidence="2" id="KW-1134">Transmembrane beta strand</keyword>
<dbReference type="SUPFAM" id="SSF56954">
    <property type="entry name" value="Outer membrane efflux proteins (OEP)"/>
    <property type="match status" value="1"/>
</dbReference>
<dbReference type="PANTHER" id="PTHR30203">
    <property type="entry name" value="OUTER MEMBRANE CATION EFFLUX PROTEIN"/>
    <property type="match status" value="1"/>
</dbReference>
<feature type="chain" id="PRO_5044965256" evidence="2">
    <location>
        <begin position="21"/>
        <end position="474"/>
    </location>
</feature>
<sequence>MKPIRPSYRLPARHALLALAAGLALHGCAPTVPLARPDVALPATWSEAADPAAAPLQSDTWWRQFGSAQLDALVAEALAASPDLRIQAERVVQAELALRSVGASLFPSLGLSADSGWSRTHADGSPASERKSTSLGLSASYELDLWGRIGATVDSARASLSATRFDRDAARLSLASAVATTWFQSLALQERLSIARDNLAIAERVLKVVEARFRNGAASALDVSRQRTAVLTQRAAIDPLAVQERQTRSALALLLGRVPQDPPAAGARLAELALPAVATGLPSDLLLRRPDLAAAEADLAAAAANVAAARAELLPRISLSASGGVASGLLLSLADPSRSVSLSAALVQTLFDGGRLRAQADIARSRQRELVEGYRGAILTALKEVEDALANTERDANQETAQREIVAEAQRALRLAELRYREGADDLLSVLDAQRTLFGAQDQLAQLRLARLVDSVDLYRALGGGWQADDPAAS</sequence>
<keyword evidence="2" id="KW-0564">Palmitate</keyword>
<reference evidence="4" key="1">
    <citation type="journal article" date="2019" name="Int. J. Syst. Evol. Microbiol.">
        <title>The Global Catalogue of Microorganisms (GCM) 10K type strain sequencing project: providing services to taxonomists for standard genome sequencing and annotation.</title>
        <authorList>
            <consortium name="The Broad Institute Genomics Platform"/>
            <consortium name="The Broad Institute Genome Sequencing Center for Infectious Disease"/>
            <person name="Wu L."/>
            <person name="Ma J."/>
        </authorList>
    </citation>
    <scope>NUCLEOTIDE SEQUENCE [LARGE SCALE GENOMIC DNA]</scope>
    <source>
        <strain evidence="4">SHR3</strain>
    </source>
</reference>
<keyword evidence="2" id="KW-0449">Lipoprotein</keyword>
<comment type="subcellular location">
    <subcellularLocation>
        <location evidence="2">Cell membrane</location>
        <topology evidence="2">Lipid-anchor</topology>
    </subcellularLocation>
</comment>
<protein>
    <submittedName>
        <fullName evidence="3">Efflux transporter outer membrane subunit</fullName>
    </submittedName>
</protein>
<evidence type="ECO:0000256" key="1">
    <source>
        <dbReference type="ARBA" id="ARBA00007613"/>
    </source>
</evidence>
<proteinExistence type="inferred from homology"/>
<name>A0ABW1AWL7_9RHOO</name>
<gene>
    <name evidence="3" type="ORF">ACFPTN_19845</name>
</gene>
<dbReference type="RefSeq" id="WP_096449453.1">
    <property type="nucleotide sequence ID" value="NZ_JBHSOG010000097.1"/>
</dbReference>
<dbReference type="Gene3D" id="1.20.1600.10">
    <property type="entry name" value="Outer membrane efflux proteins (OEP)"/>
    <property type="match status" value="1"/>
</dbReference>
<keyword evidence="4" id="KW-1185">Reference proteome</keyword>
<feature type="signal peptide" evidence="2">
    <location>
        <begin position="1"/>
        <end position="20"/>
    </location>
</feature>
<dbReference type="InterPro" id="IPR010131">
    <property type="entry name" value="MdtP/NodT-like"/>
</dbReference>
<keyword evidence="2" id="KW-0812">Transmembrane</keyword>
<evidence type="ECO:0000256" key="2">
    <source>
        <dbReference type="RuleBase" id="RU362097"/>
    </source>
</evidence>